<organism evidence="1 2">
    <name type="scientific">Brachionus plicatilis</name>
    <name type="common">Marine rotifer</name>
    <name type="synonym">Brachionus muelleri</name>
    <dbReference type="NCBI Taxonomy" id="10195"/>
    <lineage>
        <taxon>Eukaryota</taxon>
        <taxon>Metazoa</taxon>
        <taxon>Spiralia</taxon>
        <taxon>Gnathifera</taxon>
        <taxon>Rotifera</taxon>
        <taxon>Eurotatoria</taxon>
        <taxon>Monogononta</taxon>
        <taxon>Pseudotrocha</taxon>
        <taxon>Ploima</taxon>
        <taxon>Brachionidae</taxon>
        <taxon>Brachionus</taxon>
    </lineage>
</organism>
<dbReference type="AlphaFoldDB" id="A0A3M7RJ78"/>
<name>A0A3M7RJ78_BRAPC</name>
<evidence type="ECO:0000313" key="2">
    <source>
        <dbReference type="Proteomes" id="UP000276133"/>
    </source>
</evidence>
<protein>
    <submittedName>
        <fullName evidence="1">Uncharacterized protein</fullName>
    </submittedName>
</protein>
<gene>
    <name evidence="1" type="ORF">BpHYR1_048800</name>
</gene>
<sequence>MEQLNNFEQNQIDWIHETDKIVPGRIKVSQLDKIKFLNGLVFREISKKLYHSEYSSAFYLNKRPTHYSKRDNDNIHLPESLKDSAYLKYWHLAFAQNHEYIIRTGLWRIGKPHNDLIQDLKKMRDESYQITPKISNIIYNFTADLVGFKYTPHIFYSFKTVSSYTNQIPYELVTEEVTKTSLECQFILRDTIENAEFVIEWLAIGP</sequence>
<accession>A0A3M7RJ78</accession>
<keyword evidence="2" id="KW-1185">Reference proteome</keyword>
<evidence type="ECO:0000313" key="1">
    <source>
        <dbReference type="EMBL" id="RNA23622.1"/>
    </source>
</evidence>
<dbReference type="EMBL" id="REGN01003248">
    <property type="protein sequence ID" value="RNA23622.1"/>
    <property type="molecule type" value="Genomic_DNA"/>
</dbReference>
<proteinExistence type="predicted"/>
<reference evidence="1 2" key="1">
    <citation type="journal article" date="2018" name="Sci. Rep.">
        <title>Genomic signatures of local adaptation to the degree of environmental predictability in rotifers.</title>
        <authorList>
            <person name="Franch-Gras L."/>
            <person name="Hahn C."/>
            <person name="Garcia-Roger E.M."/>
            <person name="Carmona M.J."/>
            <person name="Serra M."/>
            <person name="Gomez A."/>
        </authorList>
    </citation>
    <scope>NUCLEOTIDE SEQUENCE [LARGE SCALE GENOMIC DNA]</scope>
    <source>
        <strain evidence="1">HYR1</strain>
    </source>
</reference>
<dbReference type="Proteomes" id="UP000276133">
    <property type="component" value="Unassembled WGS sequence"/>
</dbReference>
<comment type="caution">
    <text evidence="1">The sequence shown here is derived from an EMBL/GenBank/DDBJ whole genome shotgun (WGS) entry which is preliminary data.</text>
</comment>